<dbReference type="KEGG" id="thas:C6Y53_02190"/>
<gene>
    <name evidence="1" type="ORF">C6Y53_02190</name>
</gene>
<keyword evidence="2" id="KW-1185">Reference proteome</keyword>
<protein>
    <submittedName>
        <fullName evidence="1">Uncharacterized protein</fullName>
    </submittedName>
</protein>
<dbReference type="RefSeq" id="WP_106470938.1">
    <property type="nucleotide sequence ID" value="NZ_CP027665.1"/>
</dbReference>
<dbReference type="Proteomes" id="UP000237655">
    <property type="component" value="Chromosome"/>
</dbReference>
<evidence type="ECO:0000313" key="2">
    <source>
        <dbReference type="Proteomes" id="UP000237655"/>
    </source>
</evidence>
<accession>A0A2S0MLR2</accession>
<evidence type="ECO:0000313" key="1">
    <source>
        <dbReference type="EMBL" id="AVO36623.1"/>
    </source>
</evidence>
<organism evidence="1 2">
    <name type="scientific">Pukyongiella litopenaei</name>
    <dbReference type="NCBI Taxonomy" id="2605946"/>
    <lineage>
        <taxon>Bacteria</taxon>
        <taxon>Pseudomonadati</taxon>
        <taxon>Pseudomonadota</taxon>
        <taxon>Alphaproteobacteria</taxon>
        <taxon>Rhodobacterales</taxon>
        <taxon>Paracoccaceae</taxon>
        <taxon>Pukyongiella</taxon>
    </lineage>
</organism>
<dbReference type="AlphaFoldDB" id="A0A2S0MLR2"/>
<reference evidence="2" key="1">
    <citation type="submission" date="2018-03" db="EMBL/GenBank/DDBJ databases">
        <title>Genomic analysis of the strain SH-1 isolated from shrimp intestine.</title>
        <authorList>
            <person name="Kim Y.-S."/>
            <person name="Kim S.-E."/>
            <person name="Kim K.-H."/>
        </authorList>
    </citation>
    <scope>NUCLEOTIDE SEQUENCE [LARGE SCALE GENOMIC DNA]</scope>
    <source>
        <strain evidence="2">SH-1</strain>
    </source>
</reference>
<dbReference type="EMBL" id="CP027665">
    <property type="protein sequence ID" value="AVO36623.1"/>
    <property type="molecule type" value="Genomic_DNA"/>
</dbReference>
<proteinExistence type="predicted"/>
<sequence>MNDDDISKIARQIEMMRDDTAEFVEEFAMLSDEQLHEMAGKQADIAAFAEYRRHAAETEMRLRAIRAALADPLMSEAP</sequence>
<name>A0A2S0MLR2_9RHOB</name>